<protein>
    <submittedName>
        <fullName evidence="1">Uncharacterized protein</fullName>
    </submittedName>
</protein>
<sequence>MHIAGNSAYFIAYGPLRLWATTFNLFERAELAGVNVTLIKLVTQDRIECLSCTMSLIESNLIRRRTMNSKTYLNRGCSRYTRKTMSLSDERTKLIELQKLADAIPTERGRELGRKICTAIKENAAE</sequence>
<name>A0A0F9VYY3_9ZZZZ</name>
<organism evidence="1">
    <name type="scientific">marine sediment metagenome</name>
    <dbReference type="NCBI Taxonomy" id="412755"/>
    <lineage>
        <taxon>unclassified sequences</taxon>
        <taxon>metagenomes</taxon>
        <taxon>ecological metagenomes</taxon>
    </lineage>
</organism>
<gene>
    <name evidence="1" type="ORF">LCGC14_0425600</name>
</gene>
<evidence type="ECO:0000313" key="1">
    <source>
        <dbReference type="EMBL" id="KKN70958.1"/>
    </source>
</evidence>
<accession>A0A0F9VYY3</accession>
<reference evidence="1" key="1">
    <citation type="journal article" date="2015" name="Nature">
        <title>Complex archaea that bridge the gap between prokaryotes and eukaryotes.</title>
        <authorList>
            <person name="Spang A."/>
            <person name="Saw J.H."/>
            <person name="Jorgensen S.L."/>
            <person name="Zaremba-Niedzwiedzka K."/>
            <person name="Martijn J."/>
            <person name="Lind A.E."/>
            <person name="van Eijk R."/>
            <person name="Schleper C."/>
            <person name="Guy L."/>
            <person name="Ettema T.J."/>
        </authorList>
    </citation>
    <scope>NUCLEOTIDE SEQUENCE</scope>
</reference>
<dbReference type="EMBL" id="LAZR01000393">
    <property type="protein sequence ID" value="KKN70958.1"/>
    <property type="molecule type" value="Genomic_DNA"/>
</dbReference>
<proteinExistence type="predicted"/>
<dbReference type="AlphaFoldDB" id="A0A0F9VYY3"/>
<comment type="caution">
    <text evidence="1">The sequence shown here is derived from an EMBL/GenBank/DDBJ whole genome shotgun (WGS) entry which is preliminary data.</text>
</comment>